<keyword evidence="2" id="KW-0808">Transferase</keyword>
<dbReference type="Pfam" id="PF13456">
    <property type="entry name" value="RVT_3"/>
    <property type="match status" value="1"/>
</dbReference>
<feature type="domain" description="RNase H type-1" evidence="1">
    <location>
        <begin position="2"/>
        <end position="83"/>
    </location>
</feature>
<evidence type="ECO:0000313" key="3">
    <source>
        <dbReference type="Proteomes" id="UP000623129"/>
    </source>
</evidence>
<keyword evidence="2" id="KW-0695">RNA-directed DNA polymerase</keyword>
<dbReference type="GO" id="GO:0003964">
    <property type="term" value="F:RNA-directed DNA polymerase activity"/>
    <property type="evidence" value="ECO:0007669"/>
    <property type="project" value="UniProtKB-KW"/>
</dbReference>
<dbReference type="InterPro" id="IPR002156">
    <property type="entry name" value="RNaseH_domain"/>
</dbReference>
<reference evidence="2" key="1">
    <citation type="submission" date="2020-01" db="EMBL/GenBank/DDBJ databases">
        <title>Genome sequence of Kobresia littledalei, the first chromosome-level genome in the family Cyperaceae.</title>
        <authorList>
            <person name="Qu G."/>
        </authorList>
    </citation>
    <scope>NUCLEOTIDE SEQUENCE</scope>
    <source>
        <strain evidence="2">C.B.Clarke</strain>
        <tissue evidence="2">Leaf</tissue>
    </source>
</reference>
<evidence type="ECO:0000259" key="1">
    <source>
        <dbReference type="Pfam" id="PF13456"/>
    </source>
</evidence>
<dbReference type="EMBL" id="SWLB01000011">
    <property type="protein sequence ID" value="KAF3332549.1"/>
    <property type="molecule type" value="Genomic_DNA"/>
</dbReference>
<keyword evidence="2" id="KW-0548">Nucleotidyltransferase</keyword>
<gene>
    <name evidence="2" type="ORF">FCM35_KLT02126</name>
</gene>
<dbReference type="InterPro" id="IPR012337">
    <property type="entry name" value="RNaseH-like_sf"/>
</dbReference>
<dbReference type="AlphaFoldDB" id="A0A833VSB0"/>
<dbReference type="Proteomes" id="UP000623129">
    <property type="component" value="Unassembled WGS sequence"/>
</dbReference>
<dbReference type="InterPro" id="IPR036397">
    <property type="entry name" value="RNaseH_sf"/>
</dbReference>
<dbReference type="GO" id="GO:0003676">
    <property type="term" value="F:nucleic acid binding"/>
    <property type="evidence" value="ECO:0007669"/>
    <property type="project" value="InterPro"/>
</dbReference>
<dbReference type="Gene3D" id="3.30.420.10">
    <property type="entry name" value="Ribonuclease H-like superfamily/Ribonuclease H"/>
    <property type="match status" value="1"/>
</dbReference>
<dbReference type="GO" id="GO:0004523">
    <property type="term" value="F:RNA-DNA hybrid ribonuclease activity"/>
    <property type="evidence" value="ECO:0007669"/>
    <property type="project" value="InterPro"/>
</dbReference>
<dbReference type="OrthoDB" id="694564at2759"/>
<name>A0A833VSB0_9POAL</name>
<proteinExistence type="predicted"/>
<accession>A0A833VSB0</accession>
<dbReference type="InterPro" id="IPR044730">
    <property type="entry name" value="RNase_H-like_dom_plant"/>
</dbReference>
<organism evidence="2 3">
    <name type="scientific">Carex littledalei</name>
    <dbReference type="NCBI Taxonomy" id="544730"/>
    <lineage>
        <taxon>Eukaryota</taxon>
        <taxon>Viridiplantae</taxon>
        <taxon>Streptophyta</taxon>
        <taxon>Embryophyta</taxon>
        <taxon>Tracheophyta</taxon>
        <taxon>Spermatophyta</taxon>
        <taxon>Magnoliopsida</taxon>
        <taxon>Liliopsida</taxon>
        <taxon>Poales</taxon>
        <taxon>Cyperaceae</taxon>
        <taxon>Cyperoideae</taxon>
        <taxon>Cariceae</taxon>
        <taxon>Carex</taxon>
        <taxon>Carex subgen. Euthyceras</taxon>
    </lineage>
</organism>
<dbReference type="SUPFAM" id="SSF53098">
    <property type="entry name" value="Ribonuclease H-like"/>
    <property type="match status" value="1"/>
</dbReference>
<keyword evidence="3" id="KW-1185">Reference proteome</keyword>
<protein>
    <submittedName>
        <fullName evidence="2">Reverse transcriptase-like protein</fullName>
    </submittedName>
</protein>
<sequence length="102" mass="11506">MQAEVVALRDAVLFVKGLGILSCTFYTDNQSLANLCSALHPPLDAEWRAYKEINDVWGLIKENKFECRHVNRSQNVMADYLAKVGSLLDEGYTGFSYPTFNI</sequence>
<evidence type="ECO:0000313" key="2">
    <source>
        <dbReference type="EMBL" id="KAF3332549.1"/>
    </source>
</evidence>
<dbReference type="CDD" id="cd06222">
    <property type="entry name" value="RNase_H_like"/>
    <property type="match status" value="1"/>
</dbReference>
<comment type="caution">
    <text evidence="2">The sequence shown here is derived from an EMBL/GenBank/DDBJ whole genome shotgun (WGS) entry which is preliminary data.</text>
</comment>